<dbReference type="EMBL" id="JANFWR010000021">
    <property type="protein sequence ID" value="MCW0400388.1"/>
    <property type="molecule type" value="Genomic_DNA"/>
</dbReference>
<reference evidence="1 2" key="1">
    <citation type="submission" date="2022-06" db="EMBL/GenBank/DDBJ databases">
        <title>Dynamics of rice microbiomes reveals core vertical transmitted seed endophytes.</title>
        <authorList>
            <person name="Liao K."/>
            <person name="Zhang X."/>
        </authorList>
    </citation>
    <scope>NUCLEOTIDE SEQUENCE [LARGE SCALE GENOMIC DNA]</scope>
    <source>
        <strain evidence="1 2">YT10-10-1</strain>
    </source>
</reference>
<organism evidence="1 2">
    <name type="scientific">Xanthomonas sacchari</name>
    <dbReference type="NCBI Taxonomy" id="56458"/>
    <lineage>
        <taxon>Bacteria</taxon>
        <taxon>Pseudomonadati</taxon>
        <taxon>Pseudomonadota</taxon>
        <taxon>Gammaproteobacteria</taxon>
        <taxon>Lysobacterales</taxon>
        <taxon>Lysobacteraceae</taxon>
        <taxon>Xanthomonas</taxon>
    </lineage>
</organism>
<comment type="caution">
    <text evidence="1">The sequence shown here is derived from an EMBL/GenBank/DDBJ whole genome shotgun (WGS) entry which is preliminary data.</text>
</comment>
<dbReference type="Proteomes" id="UP001320843">
    <property type="component" value="Unassembled WGS sequence"/>
</dbReference>
<sequence length="125" mass="13777">MGGRVDDILKSLRVDVDNQESDDGYFSLGFLIDQERAGQPYNIGLCRDEIEDPGCLYIEADDQIHGFATRRARYAFNGNVLAIELLDDHVFHWTGSKVVKIIVPEGQARQVAACVASMFSGIGGQ</sequence>
<gene>
    <name evidence="1" type="ORF">NB700_002944</name>
</gene>
<accession>A0ABT3DY53</accession>
<proteinExistence type="predicted"/>
<keyword evidence="2" id="KW-1185">Reference proteome</keyword>
<evidence type="ECO:0000313" key="2">
    <source>
        <dbReference type="Proteomes" id="UP001320843"/>
    </source>
</evidence>
<evidence type="ECO:0000313" key="1">
    <source>
        <dbReference type="EMBL" id="MCW0400388.1"/>
    </source>
</evidence>
<name>A0ABT3DY53_9XANT</name>
<protein>
    <submittedName>
        <fullName evidence="1">Uncharacterized protein</fullName>
    </submittedName>
</protein>